<feature type="compositionally biased region" description="Acidic residues" evidence="1">
    <location>
        <begin position="277"/>
        <end position="287"/>
    </location>
</feature>
<dbReference type="AlphaFoldDB" id="A0A3A8NWN4"/>
<dbReference type="Proteomes" id="UP000272888">
    <property type="component" value="Unassembled WGS sequence"/>
</dbReference>
<protein>
    <submittedName>
        <fullName evidence="3">VWA domain-containing protein</fullName>
    </submittedName>
</protein>
<dbReference type="PROSITE" id="PS51257">
    <property type="entry name" value="PROKAR_LIPOPROTEIN"/>
    <property type="match status" value="1"/>
</dbReference>
<reference evidence="4" key="1">
    <citation type="submission" date="2018-09" db="EMBL/GenBank/DDBJ databases">
        <authorList>
            <person name="Livingstone P.G."/>
            <person name="Whitworth D.E."/>
        </authorList>
    </citation>
    <scope>NUCLEOTIDE SEQUENCE [LARGE SCALE GENOMIC DNA]</scope>
    <source>
        <strain evidence="4">CA051B</strain>
    </source>
</reference>
<feature type="compositionally biased region" description="Acidic residues" evidence="1">
    <location>
        <begin position="300"/>
        <end position="309"/>
    </location>
</feature>
<feature type="compositionally biased region" description="Basic and acidic residues" evidence="1">
    <location>
        <begin position="169"/>
        <end position="179"/>
    </location>
</feature>
<dbReference type="InterPro" id="IPR053180">
    <property type="entry name" value="Ca-binding_acidic-repeat"/>
</dbReference>
<sequence>MRNWIRLFSGTLLAATLLAGCGGTDPDPDPNPPPVDAGTTDGGSDAGSGDVDAGFDAGYVEDAGVIVDPDPDPGEVPTDPYDPTNAQKDSDCDGLTDQEEFSTVYTGNVRTNPGLRDTDGDGIRDGVEVGRIKSIIATCSFYADLDPASRTSPVKADTDGDGLPDGLEDANRNGKRDLTETDPNTADSDGDTLSDGVEDANKNGSQSPGETDPRKRDTDDDGLPDGLEKSSGTDALKPDTDGDTCSDGAEDVNKNGKFDSGETNPRVADCAASIPDADFDGIPDSVEDATGTDKTKADTDGDGVADGVEDTNKNGRVDSGETDARLTDTDCDGLQDGAGRNGFLGEDPNSNGLVEAGETDPTNPDSDGDGLSDGVERGVATAAAPRTTCGYVGDADPTTKTDPNKPDSDGDGIPDGAEDSNQNGKVDPGELNPQNGTDGAPNTPAGKACSVQNLRTVTFKEDSGADMRLALPNTFKTANLVNIKASGQTVGVMGWDDTKQVTFIAYKRGQVVNASGNSTTPAGDELGIRTGTAPLAPADVEFTQTFTTWDGFSAVSARYGLAGTADLKTFTNTLAKALVPATTDALGGSAGITGPFKIQAQYVHRADQSVVVVIAITPAARYNEAGSLFTMADTAGGSALAQFGDADAVQCEVFTGNTAVVDFLFVVDDSGSMATSQTYLAEAASAVASKLANATLDWRLSMVTTSYLAAGSGPNKGVLRNFTTNVDQFKAWLTEKAECNNNVCAVKGGTTQNPTYTPIPNTTCASNLECWVGIGGNGTERPLESARVAINNMAASTGAANTKLRPGAKMVVVVLTDVRDQSADTVANYKQYFLNTGTGAGTTNNPTGQAIQVHGIICPSENATADTATWCRSDEDPRDPRHLEVIQATGGVSGSIRDKSSITNTINAIVDSVIASVGYKTLKPPIGASLKVAVAEVANPAVCPNIGDLPRSRTNGFDVDGINRTVSFYGACRPKQSGVTQAAVSYRYWIDRSSNPNGSPPPCSTDTTYYDPNDPDYCKGKLTCNRTTDKCECPADCGGNVPAGQVCNTDRAVCDFTCAQDCGGTCGTFETCNVNSCSCSCVQSASCAEGYKFDNSSGVCGCVCDTGALNCGSAFAADPGLCACICKPDCGGCAPGFTCNVSACACERPIG</sequence>
<keyword evidence="2" id="KW-0732">Signal</keyword>
<dbReference type="NCBIfam" id="NF033765">
    <property type="entry name" value="gliding_CglD"/>
    <property type="match status" value="1"/>
</dbReference>
<dbReference type="PANTHER" id="PTHR37467:SF1">
    <property type="entry name" value="EXPORTED CALCIUM-BINDING GLYCOPROTEIN"/>
    <property type="match status" value="1"/>
</dbReference>
<evidence type="ECO:0000313" key="4">
    <source>
        <dbReference type="Proteomes" id="UP000272888"/>
    </source>
</evidence>
<feature type="region of interest" description="Disordered" evidence="1">
    <location>
        <begin position="142"/>
        <end position="449"/>
    </location>
</feature>
<feature type="compositionally biased region" description="Acidic residues" evidence="1">
    <location>
        <begin position="159"/>
        <end position="168"/>
    </location>
</feature>
<feature type="signal peptide" evidence="2">
    <location>
        <begin position="1"/>
        <end position="19"/>
    </location>
</feature>
<comment type="caution">
    <text evidence="3">The sequence shown here is derived from an EMBL/GenBank/DDBJ whole genome shotgun (WGS) entry which is preliminary data.</text>
</comment>
<accession>A0A3A8NWN4</accession>
<evidence type="ECO:0000256" key="2">
    <source>
        <dbReference type="SAM" id="SignalP"/>
    </source>
</evidence>
<feature type="compositionally biased region" description="Basic and acidic residues" evidence="1">
    <location>
        <begin position="397"/>
        <end position="408"/>
    </location>
</feature>
<name>A0A3A8NWN4_9BACT</name>
<evidence type="ECO:0000313" key="3">
    <source>
        <dbReference type="EMBL" id="RKH43884.1"/>
    </source>
</evidence>
<dbReference type="PANTHER" id="PTHR37467">
    <property type="entry name" value="EXPORTED CALCIUM-BINDING GLYCOPROTEIN-RELATED"/>
    <property type="match status" value="1"/>
</dbReference>
<keyword evidence="4" id="KW-1185">Reference proteome</keyword>
<feature type="region of interest" description="Disordered" evidence="1">
    <location>
        <begin position="21"/>
        <end position="98"/>
    </location>
</feature>
<evidence type="ECO:0000256" key="1">
    <source>
        <dbReference type="SAM" id="MobiDB-lite"/>
    </source>
</evidence>
<feature type="compositionally biased region" description="Basic and acidic residues" evidence="1">
    <location>
        <begin position="310"/>
        <end position="328"/>
    </location>
</feature>
<feature type="chain" id="PRO_5017487025" evidence="2">
    <location>
        <begin position="20"/>
        <end position="1151"/>
    </location>
</feature>
<feature type="compositionally biased region" description="Acidic residues" evidence="1">
    <location>
        <begin position="188"/>
        <end position="198"/>
    </location>
</feature>
<feature type="compositionally biased region" description="Acidic residues" evidence="1">
    <location>
        <begin position="409"/>
        <end position="418"/>
    </location>
</feature>
<feature type="compositionally biased region" description="Acidic residues" evidence="1">
    <location>
        <begin position="241"/>
        <end position="250"/>
    </location>
</feature>
<dbReference type="RefSeq" id="WP_120647774.1">
    <property type="nucleotide sequence ID" value="NZ_RAWB01000623.1"/>
</dbReference>
<dbReference type="EMBL" id="RAWB01000623">
    <property type="protein sequence ID" value="RKH43884.1"/>
    <property type="molecule type" value="Genomic_DNA"/>
</dbReference>
<dbReference type="InterPro" id="IPR036465">
    <property type="entry name" value="vWFA_dom_sf"/>
</dbReference>
<feature type="compositionally biased region" description="Basic and acidic residues" evidence="1">
    <location>
        <begin position="251"/>
        <end position="260"/>
    </location>
</feature>
<proteinExistence type="predicted"/>
<dbReference type="Gene3D" id="3.40.50.410">
    <property type="entry name" value="von Willebrand factor, type A domain"/>
    <property type="match status" value="1"/>
</dbReference>
<organism evidence="3 4">
    <name type="scientific">Corallococcus llansteffanensis</name>
    <dbReference type="NCBI Taxonomy" id="2316731"/>
    <lineage>
        <taxon>Bacteria</taxon>
        <taxon>Pseudomonadati</taxon>
        <taxon>Myxococcota</taxon>
        <taxon>Myxococcia</taxon>
        <taxon>Myxococcales</taxon>
        <taxon>Cystobacterineae</taxon>
        <taxon>Myxococcaceae</taxon>
        <taxon>Corallococcus</taxon>
    </lineage>
</organism>
<feature type="compositionally biased region" description="Low complexity" evidence="1">
    <location>
        <begin position="47"/>
        <end position="58"/>
    </location>
</feature>
<gene>
    <name evidence="3" type="ORF">D7V93_36670</name>
</gene>